<dbReference type="Pfam" id="PF17125">
    <property type="entry name" value="Methyltr_RsmF_N"/>
    <property type="match status" value="1"/>
</dbReference>
<organism evidence="7 8">
    <name type="scientific">Korarchaeum cryptofilum (strain OPF8)</name>
    <dbReference type="NCBI Taxonomy" id="374847"/>
    <lineage>
        <taxon>Archaea</taxon>
        <taxon>Thermoproteota</taxon>
        <taxon>Candidatus Korarchaeia</taxon>
        <taxon>Candidatus Korarchaeales</taxon>
        <taxon>Candidatus Korarchaeaceae</taxon>
        <taxon>Candidatus Korarchaeum</taxon>
    </lineage>
</organism>
<evidence type="ECO:0000313" key="8">
    <source>
        <dbReference type="Proteomes" id="UP000001686"/>
    </source>
</evidence>
<dbReference type="PANTHER" id="PTHR22807">
    <property type="entry name" value="NOP2 YEAST -RELATED NOL1/NOP2/FMU SUN DOMAIN-CONTAINING"/>
    <property type="match status" value="1"/>
</dbReference>
<reference evidence="7 8" key="1">
    <citation type="journal article" date="2008" name="Proc. Natl. Acad. Sci. U.S.A.">
        <title>A korarchaeal genome reveals new insights into the evolution of the Archaea.</title>
        <authorList>
            <person name="Elkins J.G."/>
            <person name="Podar M."/>
            <person name="Graham D.E."/>
            <person name="Makarova K.S."/>
            <person name="Wolf Y."/>
            <person name="Randau L."/>
            <person name="Hedlund B.P."/>
            <person name="Brochier-Armanet C."/>
            <person name="Kunin V."/>
            <person name="Anderson I."/>
            <person name="Lapidus A."/>
            <person name="Goltsman E."/>
            <person name="Barry K."/>
            <person name="Koonin E.V."/>
            <person name="Hugenholtz P."/>
            <person name="Kyrpides N."/>
            <person name="Wanner G."/>
            <person name="Richardson P."/>
            <person name="Keller M."/>
            <person name="Stetter K.O."/>
        </authorList>
    </citation>
    <scope>NUCLEOTIDE SEQUENCE [LARGE SCALE GENOMIC DNA]</scope>
    <source>
        <strain evidence="8">OPF8</strain>
    </source>
</reference>
<evidence type="ECO:0000256" key="1">
    <source>
        <dbReference type="ARBA" id="ARBA00022490"/>
    </source>
</evidence>
<evidence type="ECO:0000256" key="2">
    <source>
        <dbReference type="ARBA" id="ARBA00022603"/>
    </source>
</evidence>
<dbReference type="Gene3D" id="3.40.50.150">
    <property type="entry name" value="Vaccinia Virus protein VP39"/>
    <property type="match status" value="1"/>
</dbReference>
<protein>
    <submittedName>
        <fullName evidence="7">RNA methylase, NOL1/NOP2/sun family</fullName>
    </submittedName>
</protein>
<dbReference type="GO" id="GO:0006396">
    <property type="term" value="P:RNA processing"/>
    <property type="evidence" value="ECO:0007669"/>
    <property type="project" value="InterPro"/>
</dbReference>
<dbReference type="InterPro" id="IPR031341">
    <property type="entry name" value="Methyltr_RsmF_N"/>
</dbReference>
<dbReference type="PhylomeDB" id="B1L5U3"/>
<sequence>MGSNDIKLSPPRFAMEFGIPEGLIKPEFERRYRELLGDEYETFLSFMAKRPVPSIRVNPMKIDPEWLLSVLRANGWELSQIPWYGYGYRVIRGPERLGNTEWHQLGLYYVQEAASMVPPVLLSPKPGERVLDLAASPGSKATQISEMMLYKGLVVANDVSPERVDSLSSNVQRMGSMNVVVTMFDGRRAPDVLGRESFDKVLLDSPCSSLGEVRRSWGALARWSPRNVEKISRLQVSLAKAAYETLKPGGLMVYSTCTFEPKENEWVVYKLLEIGAVIEEPEVKGLVWRKGLRKWMDWDFGNEMEKCMRIYPQDNDTIGFFIAVLRKPG</sequence>
<evidence type="ECO:0000259" key="6">
    <source>
        <dbReference type="PROSITE" id="PS51686"/>
    </source>
</evidence>
<keyword evidence="2 7" id="KW-0489">Methyltransferase</keyword>
<dbReference type="CDD" id="cd02440">
    <property type="entry name" value="AdoMet_MTases"/>
    <property type="match status" value="1"/>
</dbReference>
<keyword evidence="1" id="KW-0963">Cytoplasm</keyword>
<gene>
    <name evidence="7" type="ordered locus">Kcr_1076</name>
</gene>
<dbReference type="NCBIfam" id="TIGR00446">
    <property type="entry name" value="nop2p"/>
    <property type="match status" value="1"/>
</dbReference>
<name>B1L5U3_KORCO</name>
<evidence type="ECO:0000256" key="3">
    <source>
        <dbReference type="ARBA" id="ARBA00022679"/>
    </source>
</evidence>
<dbReference type="InterPro" id="IPR001678">
    <property type="entry name" value="MeTrfase_RsmB-F_NOP2_dom"/>
</dbReference>
<dbReference type="InterPro" id="IPR023267">
    <property type="entry name" value="RCMT"/>
</dbReference>
<dbReference type="GO" id="GO:0008757">
    <property type="term" value="F:S-adenosylmethionine-dependent methyltransferase activity"/>
    <property type="evidence" value="ECO:0007669"/>
    <property type="project" value="InterPro"/>
</dbReference>
<dbReference type="GO" id="GO:0003723">
    <property type="term" value="F:RNA binding"/>
    <property type="evidence" value="ECO:0007669"/>
    <property type="project" value="UniProtKB-KW"/>
</dbReference>
<dbReference type="InParanoid" id="B1L5U3"/>
<dbReference type="GO" id="GO:0008173">
    <property type="term" value="F:RNA methyltransferase activity"/>
    <property type="evidence" value="ECO:0007669"/>
    <property type="project" value="InterPro"/>
</dbReference>
<dbReference type="HOGENOM" id="CLU_005316_7_0_2"/>
<proteinExistence type="predicted"/>
<dbReference type="PRINTS" id="PR02008">
    <property type="entry name" value="RCMTFAMILY"/>
</dbReference>
<dbReference type="EMBL" id="CP000968">
    <property type="protein sequence ID" value="ACB07822.1"/>
    <property type="molecule type" value="Genomic_DNA"/>
</dbReference>
<evidence type="ECO:0000256" key="5">
    <source>
        <dbReference type="ARBA" id="ARBA00022884"/>
    </source>
</evidence>
<dbReference type="AlphaFoldDB" id="B1L5U3"/>
<evidence type="ECO:0000256" key="4">
    <source>
        <dbReference type="ARBA" id="ARBA00022691"/>
    </source>
</evidence>
<dbReference type="GO" id="GO:0001510">
    <property type="term" value="P:RNA methylation"/>
    <property type="evidence" value="ECO:0000318"/>
    <property type="project" value="GO_Central"/>
</dbReference>
<dbReference type="InterPro" id="IPR049560">
    <property type="entry name" value="MeTrfase_RsmB-F_NOP2_cat"/>
</dbReference>
<dbReference type="InterPro" id="IPR029063">
    <property type="entry name" value="SAM-dependent_MTases_sf"/>
</dbReference>
<dbReference type="KEGG" id="kcr:Kcr_1076"/>
<keyword evidence="5" id="KW-0694">RNA-binding</keyword>
<keyword evidence="3" id="KW-0808">Transferase</keyword>
<keyword evidence="4" id="KW-0949">S-adenosyl-L-methionine</keyword>
<dbReference type="STRING" id="374847.Kcr_1076"/>
<dbReference type="PROSITE" id="PS51686">
    <property type="entry name" value="SAM_MT_RSMB_NOP"/>
    <property type="match status" value="1"/>
</dbReference>
<dbReference type="Proteomes" id="UP000001686">
    <property type="component" value="Chromosome"/>
</dbReference>
<dbReference type="eggNOG" id="arCOG00973">
    <property type="taxonomic scope" value="Archaea"/>
</dbReference>
<feature type="domain" description="SAM-dependent MTase RsmB/NOP-type" evidence="6">
    <location>
        <begin position="43"/>
        <end position="328"/>
    </location>
</feature>
<dbReference type="PANTHER" id="PTHR22807:SF30">
    <property type="entry name" value="28S RRNA (CYTOSINE(4447)-C(5))-METHYLTRANSFERASE-RELATED"/>
    <property type="match status" value="1"/>
</dbReference>
<dbReference type="Gene3D" id="3.30.70.1170">
    <property type="entry name" value="Sun protein, domain 3"/>
    <property type="match status" value="1"/>
</dbReference>
<evidence type="ECO:0000313" key="7">
    <source>
        <dbReference type="EMBL" id="ACB07822.1"/>
    </source>
</evidence>
<dbReference type="InterPro" id="IPR011023">
    <property type="entry name" value="Nop2p"/>
</dbReference>
<keyword evidence="8" id="KW-1185">Reference proteome</keyword>
<accession>B1L5U3</accession>
<dbReference type="SUPFAM" id="SSF53335">
    <property type="entry name" value="S-adenosyl-L-methionine-dependent methyltransferases"/>
    <property type="match status" value="1"/>
</dbReference>
<dbReference type="Pfam" id="PF01189">
    <property type="entry name" value="Methyltr_RsmB-F"/>
    <property type="match status" value="1"/>
</dbReference>
<dbReference type="FunCoup" id="B1L5U3">
    <property type="interactions" value="104"/>
</dbReference>
<dbReference type="EnsemblBacteria" id="ACB07822">
    <property type="protein sequence ID" value="ACB07822"/>
    <property type="gene ID" value="Kcr_1076"/>
</dbReference>